<accession>A0ABV5S8V7</accession>
<comment type="caution">
    <text evidence="1">The sequence shown here is derived from an EMBL/GenBank/DDBJ whole genome shotgun (WGS) entry which is preliminary data.</text>
</comment>
<sequence>MPPDYRAYEVLKRYPLALARTAIFEVVAANRKKSQTVLQAGWTDAAPAVPTLP</sequence>
<evidence type="ECO:0000313" key="2">
    <source>
        <dbReference type="Proteomes" id="UP001589532"/>
    </source>
</evidence>
<evidence type="ECO:0000313" key="1">
    <source>
        <dbReference type="EMBL" id="MFB9627243.1"/>
    </source>
</evidence>
<gene>
    <name evidence="1" type="ORF">ACFFSA_29520</name>
</gene>
<name>A0ABV5S8V7_9ACTN</name>
<dbReference type="EMBL" id="JBHMBW010000029">
    <property type="protein sequence ID" value="MFB9627243.1"/>
    <property type="molecule type" value="Genomic_DNA"/>
</dbReference>
<dbReference type="Proteomes" id="UP001589532">
    <property type="component" value="Unassembled WGS sequence"/>
</dbReference>
<protein>
    <submittedName>
        <fullName evidence="1">Uncharacterized protein</fullName>
    </submittedName>
</protein>
<organism evidence="1 2">
    <name type="scientific">Nonomuraea helvata</name>
    <dbReference type="NCBI Taxonomy" id="37484"/>
    <lineage>
        <taxon>Bacteria</taxon>
        <taxon>Bacillati</taxon>
        <taxon>Actinomycetota</taxon>
        <taxon>Actinomycetes</taxon>
        <taxon>Streptosporangiales</taxon>
        <taxon>Streptosporangiaceae</taxon>
        <taxon>Nonomuraea</taxon>
    </lineage>
</organism>
<keyword evidence="2" id="KW-1185">Reference proteome</keyword>
<proteinExistence type="predicted"/>
<reference evidence="1 2" key="1">
    <citation type="submission" date="2024-09" db="EMBL/GenBank/DDBJ databases">
        <authorList>
            <person name="Sun Q."/>
            <person name="Mori K."/>
        </authorList>
    </citation>
    <scope>NUCLEOTIDE SEQUENCE [LARGE SCALE GENOMIC DNA]</scope>
    <source>
        <strain evidence="1 2">JCM 3143</strain>
    </source>
</reference>
<dbReference type="RefSeq" id="WP_345001489.1">
    <property type="nucleotide sequence ID" value="NZ_BAAAXV010000009.1"/>
</dbReference>